<dbReference type="AlphaFoldDB" id="A0AAN7PQ42"/>
<dbReference type="GO" id="GO:0016705">
    <property type="term" value="F:oxidoreductase activity, acting on paired donors, with incorporation or reduction of molecular oxygen"/>
    <property type="evidence" value="ECO:0007669"/>
    <property type="project" value="InterPro"/>
</dbReference>
<dbReference type="PANTHER" id="PTHR24305:SF166">
    <property type="entry name" value="CYTOCHROME P450 12A4, MITOCHONDRIAL-RELATED"/>
    <property type="match status" value="1"/>
</dbReference>
<comment type="caution">
    <text evidence="2">The sequence shown here is derived from an EMBL/GenBank/DDBJ whole genome shotgun (WGS) entry which is preliminary data.</text>
</comment>
<evidence type="ECO:0008006" key="4">
    <source>
        <dbReference type="Google" id="ProtNLM"/>
    </source>
</evidence>
<organism evidence="2 3">
    <name type="scientific">Lithohypha guttulata</name>
    <dbReference type="NCBI Taxonomy" id="1690604"/>
    <lineage>
        <taxon>Eukaryota</taxon>
        <taxon>Fungi</taxon>
        <taxon>Dikarya</taxon>
        <taxon>Ascomycota</taxon>
        <taxon>Pezizomycotina</taxon>
        <taxon>Eurotiomycetes</taxon>
        <taxon>Chaetothyriomycetidae</taxon>
        <taxon>Chaetothyriales</taxon>
        <taxon>Trichomeriaceae</taxon>
        <taxon>Lithohypha</taxon>
    </lineage>
</organism>
<dbReference type="InterPro" id="IPR001128">
    <property type="entry name" value="Cyt_P450"/>
</dbReference>
<dbReference type="GO" id="GO:0020037">
    <property type="term" value="F:heme binding"/>
    <property type="evidence" value="ECO:0007669"/>
    <property type="project" value="InterPro"/>
</dbReference>
<dbReference type="EMBL" id="JAVRRJ010000015">
    <property type="protein sequence ID" value="KAK5080410.1"/>
    <property type="molecule type" value="Genomic_DNA"/>
</dbReference>
<dbReference type="Proteomes" id="UP001309876">
    <property type="component" value="Unassembled WGS sequence"/>
</dbReference>
<dbReference type="Gene3D" id="1.10.630.10">
    <property type="entry name" value="Cytochrome P450"/>
    <property type="match status" value="1"/>
</dbReference>
<dbReference type="InterPro" id="IPR002401">
    <property type="entry name" value="Cyt_P450_E_grp-I"/>
</dbReference>
<evidence type="ECO:0000256" key="1">
    <source>
        <dbReference type="ARBA" id="ARBA00010617"/>
    </source>
</evidence>
<evidence type="ECO:0000313" key="3">
    <source>
        <dbReference type="Proteomes" id="UP001309876"/>
    </source>
</evidence>
<dbReference type="PANTHER" id="PTHR24305">
    <property type="entry name" value="CYTOCHROME P450"/>
    <property type="match status" value="1"/>
</dbReference>
<comment type="similarity">
    <text evidence="1">Belongs to the cytochrome P450 family.</text>
</comment>
<proteinExistence type="inferred from homology"/>
<dbReference type="GO" id="GO:0004497">
    <property type="term" value="F:monooxygenase activity"/>
    <property type="evidence" value="ECO:0007669"/>
    <property type="project" value="InterPro"/>
</dbReference>
<evidence type="ECO:0000313" key="2">
    <source>
        <dbReference type="EMBL" id="KAK5080410.1"/>
    </source>
</evidence>
<keyword evidence="3" id="KW-1185">Reference proteome</keyword>
<gene>
    <name evidence="2" type="ORF">LTR05_008659</name>
</gene>
<accession>A0AAN7PQ42</accession>
<dbReference type="GO" id="GO:0005506">
    <property type="term" value="F:iron ion binding"/>
    <property type="evidence" value="ECO:0007669"/>
    <property type="project" value="InterPro"/>
</dbReference>
<dbReference type="InterPro" id="IPR036396">
    <property type="entry name" value="Cyt_P450_sf"/>
</dbReference>
<sequence length="316" mass="35952">MKAPWYDAMSVEPLGIFSERDRKKHADRRRLLKPAFGQAAINEVEPTIDMLVLKLVNRILEARDNPVDVLSSFRRLSLDVVGELFFGQSFKALDDDQMPQFLEWMDNQFVSLGIKYAFPPVHWLLRQLPFEGLRQMMLGPERIREYGRKTFEQYINENGRESTRRDLLTKFLSANLAAEKAGESAVLGDLEMQCEIGNLIFGGTDTTSTTLTYLFWELAKHQAWQDRLREELLANVKSNDIPKMSALADLPILDSVINESLRLHPAAPASLVRTAPAGGRVIDGQYVPEGVSFQLFVSSPTHRFLDHRIHAMLHNS</sequence>
<name>A0AAN7PQ42_9EURO</name>
<protein>
    <recommendedName>
        <fullName evidence="4">Cytochrome P450</fullName>
    </recommendedName>
</protein>
<dbReference type="InterPro" id="IPR050121">
    <property type="entry name" value="Cytochrome_P450_monoxygenase"/>
</dbReference>
<dbReference type="Pfam" id="PF00067">
    <property type="entry name" value="p450"/>
    <property type="match status" value="1"/>
</dbReference>
<dbReference type="SUPFAM" id="SSF48264">
    <property type="entry name" value="Cytochrome P450"/>
    <property type="match status" value="1"/>
</dbReference>
<reference evidence="2 3" key="1">
    <citation type="submission" date="2023-08" db="EMBL/GenBank/DDBJ databases">
        <title>Black Yeasts Isolated from many extreme environments.</title>
        <authorList>
            <person name="Coleine C."/>
            <person name="Stajich J.E."/>
            <person name="Selbmann L."/>
        </authorList>
    </citation>
    <scope>NUCLEOTIDE SEQUENCE [LARGE SCALE GENOMIC DNA]</scope>
    <source>
        <strain evidence="2 3">CCFEE 5910</strain>
    </source>
</reference>
<dbReference type="PRINTS" id="PR00463">
    <property type="entry name" value="EP450I"/>
</dbReference>
<dbReference type="PRINTS" id="PR00385">
    <property type="entry name" value="P450"/>
</dbReference>